<dbReference type="InterPro" id="IPR036388">
    <property type="entry name" value="WH-like_DNA-bd_sf"/>
</dbReference>
<dbReference type="GO" id="GO:0016987">
    <property type="term" value="F:sigma factor activity"/>
    <property type="evidence" value="ECO:0007669"/>
    <property type="project" value="UniProtKB-KW"/>
</dbReference>
<dbReference type="SUPFAM" id="SSF88659">
    <property type="entry name" value="Sigma3 and sigma4 domains of RNA polymerase sigma factors"/>
    <property type="match status" value="1"/>
</dbReference>
<name>A0A7H9AU41_9FLAO</name>
<dbReference type="GO" id="GO:0006352">
    <property type="term" value="P:DNA-templated transcription initiation"/>
    <property type="evidence" value="ECO:0007669"/>
    <property type="project" value="InterPro"/>
</dbReference>
<dbReference type="InterPro" id="IPR013249">
    <property type="entry name" value="RNA_pol_sigma70_r4_t2"/>
</dbReference>
<gene>
    <name evidence="6" type="ORF">HYG79_16670</name>
</gene>
<keyword evidence="2" id="KW-0805">Transcription regulation</keyword>
<keyword evidence="7" id="KW-1185">Reference proteome</keyword>
<evidence type="ECO:0000313" key="6">
    <source>
        <dbReference type="EMBL" id="QLG46917.1"/>
    </source>
</evidence>
<dbReference type="GO" id="GO:0003677">
    <property type="term" value="F:DNA binding"/>
    <property type="evidence" value="ECO:0007669"/>
    <property type="project" value="InterPro"/>
</dbReference>
<dbReference type="InterPro" id="IPR000792">
    <property type="entry name" value="Tscrpt_reg_LuxR_C"/>
</dbReference>
<dbReference type="SUPFAM" id="SSF88946">
    <property type="entry name" value="Sigma2 domain of RNA polymerase sigma factors"/>
    <property type="match status" value="1"/>
</dbReference>
<evidence type="ECO:0000256" key="2">
    <source>
        <dbReference type="ARBA" id="ARBA00023015"/>
    </source>
</evidence>
<comment type="similarity">
    <text evidence="1">Belongs to the sigma-70 factor family. ECF subfamily.</text>
</comment>
<evidence type="ECO:0000259" key="5">
    <source>
        <dbReference type="PROSITE" id="PS00622"/>
    </source>
</evidence>
<dbReference type="Pfam" id="PF08281">
    <property type="entry name" value="Sigma70_r4_2"/>
    <property type="match status" value="1"/>
</dbReference>
<keyword evidence="4" id="KW-0804">Transcription</keyword>
<dbReference type="PANTHER" id="PTHR43133">
    <property type="entry name" value="RNA POLYMERASE ECF-TYPE SIGMA FACTO"/>
    <property type="match status" value="1"/>
</dbReference>
<dbReference type="PROSITE" id="PS00622">
    <property type="entry name" value="HTH_LUXR_1"/>
    <property type="match status" value="1"/>
</dbReference>
<dbReference type="InterPro" id="IPR014284">
    <property type="entry name" value="RNA_pol_sigma-70_dom"/>
</dbReference>
<protein>
    <submittedName>
        <fullName evidence="6">Sigma-70 family RNA polymerase sigma factor</fullName>
    </submittedName>
</protein>
<dbReference type="Gene3D" id="1.10.10.10">
    <property type="entry name" value="Winged helix-like DNA-binding domain superfamily/Winged helix DNA-binding domain"/>
    <property type="match status" value="1"/>
</dbReference>
<evidence type="ECO:0000256" key="4">
    <source>
        <dbReference type="ARBA" id="ARBA00023163"/>
    </source>
</evidence>
<evidence type="ECO:0000256" key="3">
    <source>
        <dbReference type="ARBA" id="ARBA00023082"/>
    </source>
</evidence>
<keyword evidence="3" id="KW-0731">Sigma factor</keyword>
<dbReference type="InterPro" id="IPR007627">
    <property type="entry name" value="RNA_pol_sigma70_r2"/>
</dbReference>
<sequence>MGKEKENEFTQTIKQHQGIIFKITTVYTTNRHDQQDLYQDIVYNLWKSFDSFRNESKISTWMYRVAMNTALTQVNKRKRTGYAVSIEKVVVQATENFDFEFEERLKLMYAQIHELNILEKGIMLLLLEGKKYEEIAEITGLSPSNVGTKISRIKQKLKQKLTKA</sequence>
<evidence type="ECO:0000313" key="7">
    <source>
        <dbReference type="Proteomes" id="UP000509302"/>
    </source>
</evidence>
<reference evidence="6 7" key="1">
    <citation type="journal article" date="2006" name="Int. J. Syst. Evol. Microbiol.">
        <title>Costertonia aggregata gen. nov., sp. nov., a mesophilic marine bacterium of the family Flavobacteriaceae, isolated from a mature biofilm.</title>
        <authorList>
            <person name="Kwon K.K."/>
            <person name="Lee Y.K."/>
            <person name="Lee H.K."/>
        </authorList>
    </citation>
    <scope>NUCLEOTIDE SEQUENCE [LARGE SCALE GENOMIC DNA]</scope>
    <source>
        <strain evidence="6 7">KCCM 42265</strain>
    </source>
</reference>
<dbReference type="Gene3D" id="1.10.1740.10">
    <property type="match status" value="1"/>
</dbReference>
<dbReference type="KEGG" id="cagg:HYG79_16670"/>
<dbReference type="EMBL" id="CP058595">
    <property type="protein sequence ID" value="QLG46917.1"/>
    <property type="molecule type" value="Genomic_DNA"/>
</dbReference>
<dbReference type="AlphaFoldDB" id="A0A7H9AU41"/>
<proteinExistence type="inferred from homology"/>
<accession>A0A7H9AU41</accession>
<dbReference type="Pfam" id="PF04542">
    <property type="entry name" value="Sigma70_r2"/>
    <property type="match status" value="1"/>
</dbReference>
<dbReference type="RefSeq" id="WP_179243196.1">
    <property type="nucleotide sequence ID" value="NZ_CP058595.1"/>
</dbReference>
<organism evidence="6 7">
    <name type="scientific">Costertonia aggregata</name>
    <dbReference type="NCBI Taxonomy" id="343403"/>
    <lineage>
        <taxon>Bacteria</taxon>
        <taxon>Pseudomonadati</taxon>
        <taxon>Bacteroidota</taxon>
        <taxon>Flavobacteriia</taxon>
        <taxon>Flavobacteriales</taxon>
        <taxon>Flavobacteriaceae</taxon>
        <taxon>Costertonia</taxon>
    </lineage>
</organism>
<dbReference type="Proteomes" id="UP000509302">
    <property type="component" value="Chromosome"/>
</dbReference>
<feature type="domain" description="HTH luxR-type" evidence="5">
    <location>
        <begin position="129"/>
        <end position="156"/>
    </location>
</feature>
<dbReference type="InterPro" id="IPR013325">
    <property type="entry name" value="RNA_pol_sigma_r2"/>
</dbReference>
<evidence type="ECO:0000256" key="1">
    <source>
        <dbReference type="ARBA" id="ARBA00010641"/>
    </source>
</evidence>
<dbReference type="InterPro" id="IPR013324">
    <property type="entry name" value="RNA_pol_sigma_r3/r4-like"/>
</dbReference>
<dbReference type="InterPro" id="IPR039425">
    <property type="entry name" value="RNA_pol_sigma-70-like"/>
</dbReference>
<dbReference type="PANTHER" id="PTHR43133:SF45">
    <property type="entry name" value="RNA POLYMERASE ECF-TYPE SIGMA FACTOR"/>
    <property type="match status" value="1"/>
</dbReference>
<dbReference type="NCBIfam" id="TIGR02937">
    <property type="entry name" value="sigma70-ECF"/>
    <property type="match status" value="1"/>
</dbReference>